<protein>
    <submittedName>
        <fullName evidence="2">Uncharacterized protein</fullName>
    </submittedName>
</protein>
<sequence length="59" mass="6566">MLKELFQLKSKPPRLSSNIDHVSQTTVVPHRAGSKTGSKTSINDNTVRDSGHGYYDTHQ</sequence>
<evidence type="ECO:0000256" key="1">
    <source>
        <dbReference type="SAM" id="MobiDB-lite"/>
    </source>
</evidence>
<organism evidence="2 3">
    <name type="scientific">Mortierella alpina</name>
    <name type="common">Oleaginous fungus</name>
    <name type="synonym">Mortierella renispora</name>
    <dbReference type="NCBI Taxonomy" id="64518"/>
    <lineage>
        <taxon>Eukaryota</taxon>
        <taxon>Fungi</taxon>
        <taxon>Fungi incertae sedis</taxon>
        <taxon>Mucoromycota</taxon>
        <taxon>Mortierellomycotina</taxon>
        <taxon>Mortierellomycetes</taxon>
        <taxon>Mortierellales</taxon>
        <taxon>Mortierellaceae</taxon>
        <taxon>Mortierella</taxon>
    </lineage>
</organism>
<keyword evidence="3" id="KW-1185">Reference proteome</keyword>
<dbReference type="AlphaFoldDB" id="A0A9P6ILH6"/>
<proteinExistence type="predicted"/>
<feature type="compositionally biased region" description="Polar residues" evidence="1">
    <location>
        <begin position="35"/>
        <end position="45"/>
    </location>
</feature>
<evidence type="ECO:0000313" key="3">
    <source>
        <dbReference type="Proteomes" id="UP000738359"/>
    </source>
</evidence>
<feature type="region of interest" description="Disordered" evidence="1">
    <location>
        <begin position="1"/>
        <end position="59"/>
    </location>
</feature>
<dbReference type="EMBL" id="JAAAHY010003835">
    <property type="protein sequence ID" value="KAF9937299.1"/>
    <property type="molecule type" value="Genomic_DNA"/>
</dbReference>
<accession>A0A9P6ILH6</accession>
<dbReference type="Proteomes" id="UP000738359">
    <property type="component" value="Unassembled WGS sequence"/>
</dbReference>
<feature type="non-terminal residue" evidence="2">
    <location>
        <position position="59"/>
    </location>
</feature>
<name>A0A9P6ILH6_MORAP</name>
<feature type="compositionally biased region" description="Basic and acidic residues" evidence="1">
    <location>
        <begin position="46"/>
        <end position="59"/>
    </location>
</feature>
<comment type="caution">
    <text evidence="2">The sequence shown here is derived from an EMBL/GenBank/DDBJ whole genome shotgun (WGS) entry which is preliminary data.</text>
</comment>
<feature type="compositionally biased region" description="Polar residues" evidence="1">
    <location>
        <begin position="15"/>
        <end position="27"/>
    </location>
</feature>
<evidence type="ECO:0000313" key="2">
    <source>
        <dbReference type="EMBL" id="KAF9937299.1"/>
    </source>
</evidence>
<dbReference type="OrthoDB" id="2421160at2759"/>
<reference evidence="2" key="1">
    <citation type="journal article" date="2020" name="Fungal Divers.">
        <title>Resolving the Mortierellaceae phylogeny through synthesis of multi-gene phylogenetics and phylogenomics.</title>
        <authorList>
            <person name="Vandepol N."/>
            <person name="Liber J."/>
            <person name="Desiro A."/>
            <person name="Na H."/>
            <person name="Kennedy M."/>
            <person name="Barry K."/>
            <person name="Grigoriev I.V."/>
            <person name="Miller A.N."/>
            <person name="O'Donnell K."/>
            <person name="Stajich J.E."/>
            <person name="Bonito G."/>
        </authorList>
    </citation>
    <scope>NUCLEOTIDE SEQUENCE</scope>
    <source>
        <strain evidence="2">CK1249</strain>
    </source>
</reference>
<gene>
    <name evidence="2" type="ORF">BGZ70_006690</name>
</gene>